<dbReference type="RefSeq" id="WP_158287516.1">
    <property type="nucleotide sequence ID" value="NZ_SLWQ01000011.1"/>
</dbReference>
<name>A0A4R2HYZ3_9GAMM</name>
<dbReference type="NCBIfam" id="TIGR02608">
    <property type="entry name" value="delta_60_rpt"/>
    <property type="match status" value="6"/>
</dbReference>
<dbReference type="Proteomes" id="UP000294862">
    <property type="component" value="Unassembled WGS sequence"/>
</dbReference>
<dbReference type="AlphaFoldDB" id="A0A4R2HYZ3"/>
<accession>A0A4R2HYZ3</accession>
<reference evidence="2 3" key="1">
    <citation type="journal article" date="2015" name="Stand. Genomic Sci.">
        <title>Genomic Encyclopedia of Bacterial and Archaeal Type Strains, Phase III: the genomes of soil and plant-associated and newly described type strains.</title>
        <authorList>
            <person name="Whitman W.B."/>
            <person name="Woyke T."/>
            <person name="Klenk H.P."/>
            <person name="Zhou Y."/>
            <person name="Lilburn T.G."/>
            <person name="Beck B.J."/>
            <person name="De Vos P."/>
            <person name="Vandamme P."/>
            <person name="Eisen J.A."/>
            <person name="Garrity G."/>
            <person name="Hugenholtz P."/>
            <person name="Kyrpides N.C."/>
        </authorList>
    </citation>
    <scope>NUCLEOTIDE SEQUENCE [LARGE SCALE GENOMIC DNA]</scope>
    <source>
        <strain evidence="2 3">A3</strain>
    </source>
</reference>
<gene>
    <name evidence="2" type="ORF">EV148_11157</name>
</gene>
<evidence type="ECO:0000313" key="2">
    <source>
        <dbReference type="EMBL" id="TCO36881.1"/>
    </source>
</evidence>
<evidence type="ECO:0000313" key="3">
    <source>
        <dbReference type="Proteomes" id="UP000294862"/>
    </source>
</evidence>
<dbReference type="SUPFAM" id="SSF101898">
    <property type="entry name" value="NHL repeat"/>
    <property type="match status" value="1"/>
</dbReference>
<organism evidence="2 3">
    <name type="scientific">Dokdonella fugitiva</name>
    <dbReference type="NCBI Taxonomy" id="328517"/>
    <lineage>
        <taxon>Bacteria</taxon>
        <taxon>Pseudomonadati</taxon>
        <taxon>Pseudomonadota</taxon>
        <taxon>Gammaproteobacteria</taxon>
        <taxon>Lysobacterales</taxon>
        <taxon>Rhodanobacteraceae</taxon>
        <taxon>Dokdonella</taxon>
    </lineage>
</organism>
<proteinExistence type="predicted"/>
<keyword evidence="3" id="KW-1185">Reference proteome</keyword>
<comment type="caution">
    <text evidence="2">The sequence shown here is derived from an EMBL/GenBank/DDBJ whole genome shotgun (WGS) entry which is preliminary data.</text>
</comment>
<sequence length="657" mass="68521">MPLRFPLFSLAFSLAAASSIATAAPGGIPDPTFGDHGFAWLALDGIEGHQLRAGAALTLPDGSLLLGGSRNLLVDGNPDPRMRAMLARLRADGTPDDTFNTNPALPGIRVMDDLVTGRAVQQIEALARLDDGTVLAAGSAQIFGPKTCFVIRLDANGARDMTFADGTGIASIPRAQCHAMVVDADGGIIVAGERSATATPNEAFLARFNANGLLDITFGQAGFAALAPRNDDESGYIGALAIGADGTLVAGGAYEAYGPGLGADFSLARFTANGQPDTSFDGTGWRVFHARDDESTFNGVDKLLVAADGSIVFAGHRQDAKGSVQVMLGAVTPDGGTDTTFGPAATGYVQIDFARDATTRYVTGLVRQADGHLVASAVESVPGRSAFVAFRTDAHGVLDSTFGDAGIAEVDLAPDGVYSDATALTLQDDVPVVAGSVKRNASSMLVDLGAVRLVDDGIFADGFEGASVEPHVVDYDDLVEGFYGNAFDYDGIHYHDCNGLDVVFPSGSTATADEIGSDFIIENATLFYPDFPGVGSSPNMLTFGNGYINGNNFSIGAFSRAVMDLATPASAARFDLAYYENGPWGGIVLHLDAMLGEELVGSDRITISDLGGRDNIVTASMHVEAARFDRLRLYATYNDQPSAPRVMIDNLTLTPAR</sequence>
<dbReference type="OrthoDB" id="5949485at2"/>
<keyword evidence="1" id="KW-0732">Signal</keyword>
<feature type="signal peptide" evidence="1">
    <location>
        <begin position="1"/>
        <end position="23"/>
    </location>
</feature>
<dbReference type="Gene3D" id="2.80.10.50">
    <property type="match status" value="2"/>
</dbReference>
<dbReference type="InterPro" id="IPR013431">
    <property type="entry name" value="Delta_60_rpt"/>
</dbReference>
<protein>
    <submittedName>
        <fullName evidence="2">Putative delta-60 repeat protein</fullName>
    </submittedName>
</protein>
<evidence type="ECO:0000256" key="1">
    <source>
        <dbReference type="SAM" id="SignalP"/>
    </source>
</evidence>
<dbReference type="EMBL" id="SLWQ01000011">
    <property type="protein sequence ID" value="TCO36881.1"/>
    <property type="molecule type" value="Genomic_DNA"/>
</dbReference>
<feature type="chain" id="PRO_5020227629" evidence="1">
    <location>
        <begin position="24"/>
        <end position="657"/>
    </location>
</feature>
<dbReference type="Pfam" id="PF17164">
    <property type="entry name" value="DUF5122"/>
    <property type="match status" value="4"/>
</dbReference>